<evidence type="ECO:0000313" key="2">
    <source>
        <dbReference type="Proteomes" id="UP001054837"/>
    </source>
</evidence>
<protein>
    <submittedName>
        <fullName evidence="1">Uncharacterized protein</fullName>
    </submittedName>
</protein>
<name>A0AAV4RSD9_9ARAC</name>
<evidence type="ECO:0000313" key="1">
    <source>
        <dbReference type="EMBL" id="GIY23195.1"/>
    </source>
</evidence>
<dbReference type="Proteomes" id="UP001054837">
    <property type="component" value="Unassembled WGS sequence"/>
</dbReference>
<gene>
    <name evidence="1" type="ORF">CDAR_56251</name>
</gene>
<accession>A0AAV4RSD9</accession>
<keyword evidence="2" id="KW-1185">Reference proteome</keyword>
<proteinExistence type="predicted"/>
<dbReference type="EMBL" id="BPLQ01006518">
    <property type="protein sequence ID" value="GIY23195.1"/>
    <property type="molecule type" value="Genomic_DNA"/>
</dbReference>
<comment type="caution">
    <text evidence="1">The sequence shown here is derived from an EMBL/GenBank/DDBJ whole genome shotgun (WGS) entry which is preliminary data.</text>
</comment>
<sequence>MAKHCQLISQPEDFNGTILRRPVFGMICWETKQPMKNWVFYRTVALRTSLGNEKEEELVGLILVNKNLFDLD</sequence>
<dbReference type="AlphaFoldDB" id="A0AAV4RSD9"/>
<reference evidence="1 2" key="1">
    <citation type="submission" date="2021-06" db="EMBL/GenBank/DDBJ databases">
        <title>Caerostris darwini draft genome.</title>
        <authorList>
            <person name="Kono N."/>
            <person name="Arakawa K."/>
        </authorList>
    </citation>
    <scope>NUCLEOTIDE SEQUENCE [LARGE SCALE GENOMIC DNA]</scope>
</reference>
<organism evidence="1 2">
    <name type="scientific">Caerostris darwini</name>
    <dbReference type="NCBI Taxonomy" id="1538125"/>
    <lineage>
        <taxon>Eukaryota</taxon>
        <taxon>Metazoa</taxon>
        <taxon>Ecdysozoa</taxon>
        <taxon>Arthropoda</taxon>
        <taxon>Chelicerata</taxon>
        <taxon>Arachnida</taxon>
        <taxon>Araneae</taxon>
        <taxon>Araneomorphae</taxon>
        <taxon>Entelegynae</taxon>
        <taxon>Araneoidea</taxon>
        <taxon>Araneidae</taxon>
        <taxon>Caerostris</taxon>
    </lineage>
</organism>